<proteinExistence type="predicted"/>
<dbReference type="AlphaFoldDB" id="A0A8J5RKB3"/>
<comment type="caution">
    <text evidence="3">The sequence shown here is derived from an EMBL/GenBank/DDBJ whole genome shotgun (WGS) entry which is preliminary data.</text>
</comment>
<accession>A0A8J5RKB3</accession>
<feature type="compositionally biased region" description="Basic residues" evidence="1">
    <location>
        <begin position="67"/>
        <end position="77"/>
    </location>
</feature>
<dbReference type="GO" id="GO:0006970">
    <property type="term" value="P:response to osmotic stress"/>
    <property type="evidence" value="ECO:0007669"/>
    <property type="project" value="TreeGrafter"/>
</dbReference>
<dbReference type="Pfam" id="PF05678">
    <property type="entry name" value="VQ"/>
    <property type="match status" value="1"/>
</dbReference>
<dbReference type="Proteomes" id="UP000729402">
    <property type="component" value="Unassembled WGS sequence"/>
</dbReference>
<feature type="region of interest" description="Disordered" evidence="1">
    <location>
        <begin position="60"/>
        <end position="84"/>
    </location>
</feature>
<dbReference type="PANTHER" id="PTHR33179:SF64">
    <property type="entry name" value="OS11G0131100 PROTEIN"/>
    <property type="match status" value="1"/>
</dbReference>
<dbReference type="InterPro" id="IPR008889">
    <property type="entry name" value="VQ"/>
</dbReference>
<name>A0A8J5RKB3_ZIZPA</name>
<evidence type="ECO:0000313" key="4">
    <source>
        <dbReference type="Proteomes" id="UP000729402"/>
    </source>
</evidence>
<dbReference type="PANTHER" id="PTHR33179">
    <property type="entry name" value="VQ MOTIF-CONTAINING PROTEIN"/>
    <property type="match status" value="1"/>
</dbReference>
<gene>
    <name evidence="3" type="ORF">GUJ93_ZPchr0009g1931</name>
</gene>
<sequence>MLTAMHMLDSTAHASPSSPWLPLGRHLTAPSPSPSPSPSPRPPAVAAAALHRRRAAAAAAAAGGGRRIAKRRPRPSRRSPTTYITADPANFRRMVHQVTGADDLPAAAAVAALSPPELLRPTPTPAASASAGAGAGALMLPTLDTSAYLLGSTPPPLVGGGAGAYASNNIRSNCGFPTLDSWDLL</sequence>
<evidence type="ECO:0000259" key="2">
    <source>
        <dbReference type="Pfam" id="PF05678"/>
    </source>
</evidence>
<evidence type="ECO:0000313" key="3">
    <source>
        <dbReference type="EMBL" id="KAG8050728.1"/>
    </source>
</evidence>
<organism evidence="3 4">
    <name type="scientific">Zizania palustris</name>
    <name type="common">Northern wild rice</name>
    <dbReference type="NCBI Taxonomy" id="103762"/>
    <lineage>
        <taxon>Eukaryota</taxon>
        <taxon>Viridiplantae</taxon>
        <taxon>Streptophyta</taxon>
        <taxon>Embryophyta</taxon>
        <taxon>Tracheophyta</taxon>
        <taxon>Spermatophyta</taxon>
        <taxon>Magnoliopsida</taxon>
        <taxon>Liliopsida</taxon>
        <taxon>Poales</taxon>
        <taxon>Poaceae</taxon>
        <taxon>BOP clade</taxon>
        <taxon>Oryzoideae</taxon>
        <taxon>Oryzeae</taxon>
        <taxon>Zizaniinae</taxon>
        <taxon>Zizania</taxon>
    </lineage>
</organism>
<dbReference type="GO" id="GO:0005634">
    <property type="term" value="C:nucleus"/>
    <property type="evidence" value="ECO:0007669"/>
    <property type="project" value="TreeGrafter"/>
</dbReference>
<protein>
    <recommendedName>
        <fullName evidence="2">VQ domain-containing protein</fullName>
    </recommendedName>
</protein>
<dbReference type="InterPro" id="IPR039609">
    <property type="entry name" value="VQ_15/22"/>
</dbReference>
<feature type="compositionally biased region" description="Pro residues" evidence="1">
    <location>
        <begin position="31"/>
        <end position="43"/>
    </location>
</feature>
<dbReference type="OrthoDB" id="780868at2759"/>
<reference evidence="3" key="2">
    <citation type="submission" date="2021-02" db="EMBL/GenBank/DDBJ databases">
        <authorList>
            <person name="Kimball J.A."/>
            <person name="Haas M.W."/>
            <person name="Macchietto M."/>
            <person name="Kono T."/>
            <person name="Duquette J."/>
            <person name="Shao M."/>
        </authorList>
    </citation>
    <scope>NUCLEOTIDE SEQUENCE</scope>
    <source>
        <tissue evidence="3">Fresh leaf tissue</tissue>
    </source>
</reference>
<keyword evidence="4" id="KW-1185">Reference proteome</keyword>
<evidence type="ECO:0000256" key="1">
    <source>
        <dbReference type="SAM" id="MobiDB-lite"/>
    </source>
</evidence>
<feature type="region of interest" description="Disordered" evidence="1">
    <location>
        <begin position="1"/>
        <end position="45"/>
    </location>
</feature>
<dbReference type="EMBL" id="JAAALK010000289">
    <property type="protein sequence ID" value="KAG8050728.1"/>
    <property type="molecule type" value="Genomic_DNA"/>
</dbReference>
<reference evidence="3" key="1">
    <citation type="journal article" date="2021" name="bioRxiv">
        <title>Whole Genome Assembly and Annotation of Northern Wild Rice, Zizania palustris L., Supports a Whole Genome Duplication in the Zizania Genus.</title>
        <authorList>
            <person name="Haas M."/>
            <person name="Kono T."/>
            <person name="Macchietto M."/>
            <person name="Millas R."/>
            <person name="McGilp L."/>
            <person name="Shao M."/>
            <person name="Duquette J."/>
            <person name="Hirsch C.N."/>
            <person name="Kimball J."/>
        </authorList>
    </citation>
    <scope>NUCLEOTIDE SEQUENCE</scope>
    <source>
        <tissue evidence="3">Fresh leaf tissue</tissue>
    </source>
</reference>
<dbReference type="GO" id="GO:0005516">
    <property type="term" value="F:calmodulin binding"/>
    <property type="evidence" value="ECO:0007669"/>
    <property type="project" value="TreeGrafter"/>
</dbReference>
<feature type="domain" description="VQ" evidence="2">
    <location>
        <begin position="78"/>
        <end position="104"/>
    </location>
</feature>